<evidence type="ECO:0000313" key="2">
    <source>
        <dbReference type="Proteomes" id="UP000314294"/>
    </source>
</evidence>
<name>A0A4Z2HRG5_9TELE</name>
<proteinExistence type="predicted"/>
<gene>
    <name evidence="1" type="ORF">EYF80_021532</name>
</gene>
<protein>
    <submittedName>
        <fullName evidence="1">Uncharacterized protein</fullName>
    </submittedName>
</protein>
<dbReference type="Proteomes" id="UP000314294">
    <property type="component" value="Unassembled WGS sequence"/>
</dbReference>
<dbReference type="EMBL" id="SRLO01000193">
    <property type="protein sequence ID" value="TNN68210.1"/>
    <property type="molecule type" value="Genomic_DNA"/>
</dbReference>
<reference evidence="1 2" key="1">
    <citation type="submission" date="2019-03" db="EMBL/GenBank/DDBJ databases">
        <title>First draft genome of Liparis tanakae, snailfish: a comprehensive survey of snailfish specific genes.</title>
        <authorList>
            <person name="Kim W."/>
            <person name="Song I."/>
            <person name="Jeong J.-H."/>
            <person name="Kim D."/>
            <person name="Kim S."/>
            <person name="Ryu S."/>
            <person name="Song J.Y."/>
            <person name="Lee S.K."/>
        </authorList>
    </citation>
    <scope>NUCLEOTIDE SEQUENCE [LARGE SCALE GENOMIC DNA]</scope>
    <source>
        <tissue evidence="1">Muscle</tissue>
    </source>
</reference>
<accession>A0A4Z2HRG5</accession>
<comment type="caution">
    <text evidence="1">The sequence shown here is derived from an EMBL/GenBank/DDBJ whole genome shotgun (WGS) entry which is preliminary data.</text>
</comment>
<organism evidence="1 2">
    <name type="scientific">Liparis tanakae</name>
    <name type="common">Tanaka's snailfish</name>
    <dbReference type="NCBI Taxonomy" id="230148"/>
    <lineage>
        <taxon>Eukaryota</taxon>
        <taxon>Metazoa</taxon>
        <taxon>Chordata</taxon>
        <taxon>Craniata</taxon>
        <taxon>Vertebrata</taxon>
        <taxon>Euteleostomi</taxon>
        <taxon>Actinopterygii</taxon>
        <taxon>Neopterygii</taxon>
        <taxon>Teleostei</taxon>
        <taxon>Neoteleostei</taxon>
        <taxon>Acanthomorphata</taxon>
        <taxon>Eupercaria</taxon>
        <taxon>Perciformes</taxon>
        <taxon>Cottioidei</taxon>
        <taxon>Cottales</taxon>
        <taxon>Liparidae</taxon>
        <taxon>Liparis</taxon>
    </lineage>
</organism>
<keyword evidence="2" id="KW-1185">Reference proteome</keyword>
<dbReference type="AlphaFoldDB" id="A0A4Z2HRG5"/>
<evidence type="ECO:0000313" key="1">
    <source>
        <dbReference type="EMBL" id="TNN68210.1"/>
    </source>
</evidence>
<sequence>MKSDGGAETWLILAVSKAVERPCKCLTYSSNHCGEASGCADRFARPGLGGEVKGDAGALPIEEL</sequence>